<sequence length="253" mass="26714">MKNVKKALIGTALTGALVVGAGFGTYSWFTSEQVLSGSIENAIIDISAAENINGSGTANLMNLTGKFAPSRSAYSDPVVFKNGSNESAHLSVKYTSTLTGADAGADLSMYRSAAVYRIASNNLNIAKGAQAKDKDIIAAFLATGDVNSDEVKAALAATSYEELVVLDNTTLPDAATETINAALEAGEEVLVFDTTDPKFEKVVLNRVLTTDKSFVLQYGVKLLEEAGNEYQGATFSARFDVKLDQVDNPNKGF</sequence>
<dbReference type="RefSeq" id="WP_193535410.1">
    <property type="nucleotide sequence ID" value="NZ_JADCLJ010000019.1"/>
</dbReference>
<evidence type="ECO:0000313" key="1">
    <source>
        <dbReference type="EMBL" id="MBE4907937.1"/>
    </source>
</evidence>
<reference evidence="1 2" key="1">
    <citation type="submission" date="2020-10" db="EMBL/GenBank/DDBJ databases">
        <title>Bacillus sp. HD4P25, an endophyte from a halophyte.</title>
        <authorList>
            <person name="Sun J.-Q."/>
        </authorList>
    </citation>
    <scope>NUCLEOTIDE SEQUENCE [LARGE SCALE GENOMIC DNA]</scope>
    <source>
        <strain evidence="1 2">YIM 93174</strain>
    </source>
</reference>
<comment type="caution">
    <text evidence="1">The sequence shown here is derived from an EMBL/GenBank/DDBJ whole genome shotgun (WGS) entry which is preliminary data.</text>
</comment>
<name>A0ABR9QHG5_9BACI</name>
<keyword evidence="2" id="KW-1185">Reference proteome</keyword>
<protein>
    <submittedName>
        <fullName evidence="1">Uncharacterized protein</fullName>
    </submittedName>
</protein>
<accession>A0ABR9QHG5</accession>
<proteinExistence type="predicted"/>
<organism evidence="1 2">
    <name type="scientific">Litchfieldia luteola</name>
    <dbReference type="NCBI Taxonomy" id="682179"/>
    <lineage>
        <taxon>Bacteria</taxon>
        <taxon>Bacillati</taxon>
        <taxon>Bacillota</taxon>
        <taxon>Bacilli</taxon>
        <taxon>Bacillales</taxon>
        <taxon>Bacillaceae</taxon>
        <taxon>Litchfieldia</taxon>
    </lineage>
</organism>
<gene>
    <name evidence="1" type="ORF">IMZ08_07715</name>
</gene>
<evidence type="ECO:0000313" key="2">
    <source>
        <dbReference type="Proteomes" id="UP001516662"/>
    </source>
</evidence>
<dbReference type="Proteomes" id="UP001516662">
    <property type="component" value="Unassembled WGS sequence"/>
</dbReference>
<dbReference type="EMBL" id="JADCLJ010000019">
    <property type="protein sequence ID" value="MBE4907937.1"/>
    <property type="molecule type" value="Genomic_DNA"/>
</dbReference>